<evidence type="ECO:0000256" key="1">
    <source>
        <dbReference type="ARBA" id="ARBA00004448"/>
    </source>
</evidence>
<evidence type="ECO:0000256" key="9">
    <source>
        <dbReference type="ARBA" id="ARBA00023136"/>
    </source>
</evidence>
<dbReference type="AlphaFoldDB" id="A0A8J4LSR2"/>
<evidence type="ECO:0000256" key="10">
    <source>
        <dbReference type="PROSITE-ProRule" id="PRU00282"/>
    </source>
</evidence>
<dbReference type="GO" id="GO:0005743">
    <property type="term" value="C:mitochondrial inner membrane"/>
    <property type="evidence" value="ECO:0007669"/>
    <property type="project" value="UniProtKB-SubCell"/>
</dbReference>
<accession>A0A8J4LSR2</accession>
<evidence type="ECO:0000313" key="13">
    <source>
        <dbReference type="EMBL" id="GIM09420.1"/>
    </source>
</evidence>
<protein>
    <recommendedName>
        <fullName evidence="15">Mitochondrial carrier protein</fullName>
    </recommendedName>
</protein>
<dbReference type="Gene3D" id="1.50.40.10">
    <property type="entry name" value="Mitochondrial carrier domain"/>
    <property type="match status" value="3"/>
</dbReference>
<evidence type="ECO:0000256" key="4">
    <source>
        <dbReference type="ARBA" id="ARBA00022692"/>
    </source>
</evidence>
<evidence type="ECO:0000256" key="11">
    <source>
        <dbReference type="RuleBase" id="RU000488"/>
    </source>
</evidence>
<dbReference type="GO" id="GO:1990542">
    <property type="term" value="P:mitochondrial transmembrane transport"/>
    <property type="evidence" value="ECO:0007669"/>
    <property type="project" value="InterPro"/>
</dbReference>
<evidence type="ECO:0000256" key="3">
    <source>
        <dbReference type="ARBA" id="ARBA00022448"/>
    </source>
</evidence>
<feature type="region of interest" description="Disordered" evidence="12">
    <location>
        <begin position="337"/>
        <end position="363"/>
    </location>
</feature>
<organism evidence="13 14">
    <name type="scientific">Volvox reticuliferus</name>
    <dbReference type="NCBI Taxonomy" id="1737510"/>
    <lineage>
        <taxon>Eukaryota</taxon>
        <taxon>Viridiplantae</taxon>
        <taxon>Chlorophyta</taxon>
        <taxon>core chlorophytes</taxon>
        <taxon>Chlorophyceae</taxon>
        <taxon>CS clade</taxon>
        <taxon>Chlamydomonadales</taxon>
        <taxon>Volvocaceae</taxon>
        <taxon>Volvox</taxon>
    </lineage>
</organism>
<feature type="compositionally biased region" description="Low complexity" evidence="12">
    <location>
        <begin position="402"/>
        <end position="428"/>
    </location>
</feature>
<comment type="subcellular location">
    <subcellularLocation>
        <location evidence="1">Mitochondrion inner membrane</location>
        <topology evidence="1">Multi-pass membrane protein</topology>
    </subcellularLocation>
</comment>
<keyword evidence="9 10" id="KW-0472">Membrane</keyword>
<feature type="non-terminal residue" evidence="13">
    <location>
        <position position="473"/>
    </location>
</feature>
<feature type="repeat" description="Solcar" evidence="10">
    <location>
        <begin position="369"/>
        <end position="472"/>
    </location>
</feature>
<dbReference type="InterPro" id="IPR023395">
    <property type="entry name" value="MCP_dom_sf"/>
</dbReference>
<evidence type="ECO:0000256" key="2">
    <source>
        <dbReference type="ARBA" id="ARBA00006375"/>
    </source>
</evidence>
<dbReference type="InterPro" id="IPR018108">
    <property type="entry name" value="MCP_transmembrane"/>
</dbReference>
<reference evidence="13" key="1">
    <citation type="journal article" date="2021" name="Proc. Natl. Acad. Sci. U.S.A.">
        <title>Three genomes in the algal genus Volvox reveal the fate of a haploid sex-determining region after a transition to homothallism.</title>
        <authorList>
            <person name="Yamamoto K."/>
            <person name="Hamaji T."/>
            <person name="Kawai-Toyooka H."/>
            <person name="Matsuzaki R."/>
            <person name="Takahashi F."/>
            <person name="Nishimura Y."/>
            <person name="Kawachi M."/>
            <person name="Noguchi H."/>
            <person name="Minakuchi Y."/>
            <person name="Umen J.G."/>
            <person name="Toyoda A."/>
            <person name="Nozaki H."/>
        </authorList>
    </citation>
    <scope>NUCLEOTIDE SEQUENCE</scope>
    <source>
        <strain evidence="13">NIES-3785</strain>
    </source>
</reference>
<dbReference type="EMBL" id="BNCQ01000031">
    <property type="protein sequence ID" value="GIM09420.1"/>
    <property type="molecule type" value="Genomic_DNA"/>
</dbReference>
<name>A0A8J4LSR2_9CHLO</name>
<feature type="region of interest" description="Disordered" evidence="12">
    <location>
        <begin position="402"/>
        <end position="429"/>
    </location>
</feature>
<dbReference type="Proteomes" id="UP000722791">
    <property type="component" value="Unassembled WGS sequence"/>
</dbReference>
<feature type="repeat" description="Solcar" evidence="10">
    <location>
        <begin position="139"/>
        <end position="219"/>
    </location>
</feature>
<keyword evidence="6" id="KW-0999">Mitochondrion inner membrane</keyword>
<evidence type="ECO:0000256" key="8">
    <source>
        <dbReference type="ARBA" id="ARBA00023128"/>
    </source>
</evidence>
<dbReference type="InterPro" id="IPR045315">
    <property type="entry name" value="Mtm1-like"/>
</dbReference>
<evidence type="ECO:0000256" key="7">
    <source>
        <dbReference type="ARBA" id="ARBA00022989"/>
    </source>
</evidence>
<dbReference type="PANTHER" id="PTHR45760">
    <property type="entry name" value="FI19922P1-RELATED"/>
    <property type="match status" value="1"/>
</dbReference>
<dbReference type="Pfam" id="PF00153">
    <property type="entry name" value="Mito_carr"/>
    <property type="match status" value="4"/>
</dbReference>
<comment type="similarity">
    <text evidence="2 11">Belongs to the mitochondrial carrier (TC 2.A.29) family.</text>
</comment>
<keyword evidence="3 11" id="KW-0813">Transport</keyword>
<keyword evidence="8" id="KW-0496">Mitochondrion</keyword>
<evidence type="ECO:0008006" key="15">
    <source>
        <dbReference type="Google" id="ProtNLM"/>
    </source>
</evidence>
<dbReference type="PANTHER" id="PTHR45760:SF2">
    <property type="entry name" value="FI19922P1-RELATED"/>
    <property type="match status" value="1"/>
</dbReference>
<evidence type="ECO:0000256" key="5">
    <source>
        <dbReference type="ARBA" id="ARBA00022737"/>
    </source>
</evidence>
<keyword evidence="5" id="KW-0677">Repeat</keyword>
<sequence>SIPLLRWLCSCICCPDGGIGESMAAQTAEVRQPDLSHRILAAAGASIVSALLVNPLDVVKTRVQAASIIAEQPVPTCLLSRNPHRFPVRWARLSSLSECQSFKLPVDATTGCMGPAGGPGGNGLSTASHLPRRLLLGQLPMSSCACALKVADLGPELLGAPERCHNARMYRPVTASAVLGEIVQKEGLTALWRGTDTAMLVSIPMVGVYMPLYDYLLQRTAAPLGPYAPLVAGSVARTLAVLLVGPLELVRTRQQGTAGGARTAWAALRETLLDTSGPRGVKSGPAGSELLRAAPRLWTGVVATLARDVPFSAIYWGLAENMRGRLLARWQQQAAPAAQPPVMAGGLPSQLQHQHDYEQRPTLGPSSRAVLAANLVAGSAAGAVAALVTTPFDVVKTQLQVGSRSTSNGDGSSNSSSSSGGSSGRVSGAEVARRILREEGVAGLFRGWAPRAARTAPACAVVVASYEVLKLML</sequence>
<dbReference type="SUPFAM" id="SSF103506">
    <property type="entry name" value="Mitochondrial carrier"/>
    <property type="match status" value="1"/>
</dbReference>
<proteinExistence type="inferred from homology"/>
<keyword evidence="4 10" id="KW-0812">Transmembrane</keyword>
<feature type="repeat" description="Solcar" evidence="10">
    <location>
        <begin position="224"/>
        <end position="325"/>
    </location>
</feature>
<gene>
    <name evidence="13" type="ORF">Vretimale_13282</name>
</gene>
<comment type="caution">
    <text evidence="13">The sequence shown here is derived from an EMBL/GenBank/DDBJ whole genome shotgun (WGS) entry which is preliminary data.</text>
</comment>
<evidence type="ECO:0000313" key="14">
    <source>
        <dbReference type="Proteomes" id="UP000722791"/>
    </source>
</evidence>
<evidence type="ECO:0000256" key="12">
    <source>
        <dbReference type="SAM" id="MobiDB-lite"/>
    </source>
</evidence>
<dbReference type="PROSITE" id="PS50920">
    <property type="entry name" value="SOLCAR"/>
    <property type="match status" value="3"/>
</dbReference>
<evidence type="ECO:0000256" key="6">
    <source>
        <dbReference type="ARBA" id="ARBA00022792"/>
    </source>
</evidence>
<keyword evidence="7" id="KW-1133">Transmembrane helix</keyword>